<sequence>MGSFQPISLCHSRCIIILARITIGPRSPRGSNNLAISLKTWLFVGTSDVAVIGLTRKRKSSPTGSQKSPSVLTTPLPSLSSKLSWISWSSGGTSFSNSGSLAHHFRSLNPALSNIVSKSLRSFVASAIVSAPASASST</sequence>
<organism evidence="2">
    <name type="scientific">Culex pipiens</name>
    <name type="common">House mosquito</name>
    <dbReference type="NCBI Taxonomy" id="7175"/>
    <lineage>
        <taxon>Eukaryota</taxon>
        <taxon>Metazoa</taxon>
        <taxon>Ecdysozoa</taxon>
        <taxon>Arthropoda</taxon>
        <taxon>Hexapoda</taxon>
        <taxon>Insecta</taxon>
        <taxon>Pterygota</taxon>
        <taxon>Neoptera</taxon>
        <taxon>Endopterygota</taxon>
        <taxon>Diptera</taxon>
        <taxon>Nematocera</taxon>
        <taxon>Culicoidea</taxon>
        <taxon>Culicidae</taxon>
        <taxon>Culicinae</taxon>
        <taxon>Culicini</taxon>
        <taxon>Culex</taxon>
        <taxon>Culex</taxon>
    </lineage>
</organism>
<dbReference type="AlphaFoldDB" id="A0A8D8FBQ4"/>
<evidence type="ECO:0000256" key="1">
    <source>
        <dbReference type="SAM" id="MobiDB-lite"/>
    </source>
</evidence>
<proteinExistence type="predicted"/>
<protein>
    <submittedName>
        <fullName evidence="2">(northern house mosquito) hypothetical protein</fullName>
    </submittedName>
</protein>
<reference evidence="2" key="1">
    <citation type="submission" date="2021-05" db="EMBL/GenBank/DDBJ databases">
        <authorList>
            <person name="Alioto T."/>
            <person name="Alioto T."/>
            <person name="Gomez Garrido J."/>
        </authorList>
    </citation>
    <scope>NUCLEOTIDE SEQUENCE</scope>
</reference>
<dbReference type="EMBL" id="HBUE01057010">
    <property type="protein sequence ID" value="CAG6466737.1"/>
    <property type="molecule type" value="Transcribed_RNA"/>
</dbReference>
<feature type="region of interest" description="Disordered" evidence="1">
    <location>
        <begin position="56"/>
        <end position="77"/>
    </location>
</feature>
<name>A0A8D8FBQ4_CULPI</name>
<evidence type="ECO:0000313" key="2">
    <source>
        <dbReference type="EMBL" id="CAG6466737.1"/>
    </source>
</evidence>
<feature type="compositionally biased region" description="Low complexity" evidence="1">
    <location>
        <begin position="67"/>
        <end position="77"/>
    </location>
</feature>
<accession>A0A8D8FBQ4</accession>